<dbReference type="PROSITE" id="PS51898">
    <property type="entry name" value="TYR_RECOMBINASE"/>
    <property type="match status" value="1"/>
</dbReference>
<name>A0A1G4G8R7_9BACT</name>
<dbReference type="SUPFAM" id="SSF56349">
    <property type="entry name" value="DNA breaking-rejoining enzymes"/>
    <property type="match status" value="1"/>
</dbReference>
<dbReference type="RefSeq" id="WP_071137328.1">
    <property type="nucleotide sequence ID" value="NZ_LT608328.1"/>
</dbReference>
<dbReference type="AlphaFoldDB" id="A0A1G4G8R7"/>
<evidence type="ECO:0000313" key="5">
    <source>
        <dbReference type="EMBL" id="SCM58946.1"/>
    </source>
</evidence>
<dbReference type="InterPro" id="IPR050090">
    <property type="entry name" value="Tyrosine_recombinase_XerCD"/>
</dbReference>
<comment type="similarity">
    <text evidence="1">Belongs to the 'phage' integrase family.</text>
</comment>
<dbReference type="STRING" id="1642646.ING2E5A_2133"/>
<proteinExistence type="inferred from homology"/>
<dbReference type="InterPro" id="IPR010998">
    <property type="entry name" value="Integrase_recombinase_N"/>
</dbReference>
<dbReference type="InterPro" id="IPR035386">
    <property type="entry name" value="Arm-DNA-bind_5"/>
</dbReference>
<evidence type="ECO:0000313" key="6">
    <source>
        <dbReference type="Proteomes" id="UP000178485"/>
    </source>
</evidence>
<keyword evidence="6" id="KW-1185">Reference proteome</keyword>
<keyword evidence="2" id="KW-0238">DNA-binding</keyword>
<feature type="domain" description="Tyr recombinase" evidence="4">
    <location>
        <begin position="229"/>
        <end position="421"/>
    </location>
</feature>
<dbReference type="KEGG" id="pmuc:ING2E5A_2133"/>
<dbReference type="EMBL" id="LT608328">
    <property type="protein sequence ID" value="SCM58946.1"/>
    <property type="molecule type" value="Genomic_DNA"/>
</dbReference>
<evidence type="ECO:0000256" key="1">
    <source>
        <dbReference type="ARBA" id="ARBA00008857"/>
    </source>
</evidence>
<dbReference type="InterPro" id="IPR025269">
    <property type="entry name" value="SAM-like_dom"/>
</dbReference>
<dbReference type="Proteomes" id="UP000178485">
    <property type="component" value="Chromosome i"/>
</dbReference>
<dbReference type="GO" id="GO:0006310">
    <property type="term" value="P:DNA recombination"/>
    <property type="evidence" value="ECO:0007669"/>
    <property type="project" value="UniProtKB-KW"/>
</dbReference>
<evidence type="ECO:0000256" key="3">
    <source>
        <dbReference type="ARBA" id="ARBA00023172"/>
    </source>
</evidence>
<accession>A0A1G4G8R7</accession>
<gene>
    <name evidence="5" type="ORF">ING2E5A_2133</name>
</gene>
<dbReference type="InterPro" id="IPR002104">
    <property type="entry name" value="Integrase_catalytic"/>
</dbReference>
<dbReference type="InterPro" id="IPR011010">
    <property type="entry name" value="DNA_brk_join_enz"/>
</dbReference>
<protein>
    <recommendedName>
        <fullName evidence="4">Tyr recombinase domain-containing protein</fullName>
    </recommendedName>
</protein>
<keyword evidence="3" id="KW-0233">DNA recombination</keyword>
<reference evidence="5 6" key="1">
    <citation type="submission" date="2016-08" db="EMBL/GenBank/DDBJ databases">
        <authorList>
            <person name="Seilhamer J.J."/>
        </authorList>
    </citation>
    <scope>NUCLEOTIDE SEQUENCE [LARGE SCALE GENOMIC DNA]</scope>
    <source>
        <strain evidence="5">ING2-E5A</strain>
    </source>
</reference>
<organism evidence="5 6">
    <name type="scientific">Petrimonas mucosa</name>
    <dbReference type="NCBI Taxonomy" id="1642646"/>
    <lineage>
        <taxon>Bacteria</taxon>
        <taxon>Pseudomonadati</taxon>
        <taxon>Bacteroidota</taxon>
        <taxon>Bacteroidia</taxon>
        <taxon>Bacteroidales</taxon>
        <taxon>Dysgonomonadaceae</taxon>
        <taxon>Petrimonas</taxon>
    </lineage>
</organism>
<dbReference type="Gene3D" id="1.10.150.130">
    <property type="match status" value="1"/>
</dbReference>
<dbReference type="PANTHER" id="PTHR30349">
    <property type="entry name" value="PHAGE INTEGRASE-RELATED"/>
    <property type="match status" value="1"/>
</dbReference>
<dbReference type="Pfam" id="PF00589">
    <property type="entry name" value="Phage_integrase"/>
    <property type="match status" value="1"/>
</dbReference>
<dbReference type="GO" id="GO:0003677">
    <property type="term" value="F:DNA binding"/>
    <property type="evidence" value="ECO:0007669"/>
    <property type="project" value="UniProtKB-KW"/>
</dbReference>
<dbReference type="Gene3D" id="1.10.443.10">
    <property type="entry name" value="Intergrase catalytic core"/>
    <property type="match status" value="1"/>
</dbReference>
<dbReference type="CDD" id="cd01185">
    <property type="entry name" value="INTN1_C_like"/>
    <property type="match status" value="1"/>
</dbReference>
<dbReference type="PANTHER" id="PTHR30349:SF64">
    <property type="entry name" value="PROPHAGE INTEGRASE INTD-RELATED"/>
    <property type="match status" value="1"/>
</dbReference>
<dbReference type="GO" id="GO:0015074">
    <property type="term" value="P:DNA integration"/>
    <property type="evidence" value="ECO:0007669"/>
    <property type="project" value="InterPro"/>
</dbReference>
<dbReference type="InterPro" id="IPR013762">
    <property type="entry name" value="Integrase-like_cat_sf"/>
</dbReference>
<dbReference type="Pfam" id="PF17293">
    <property type="entry name" value="Arm-DNA-bind_5"/>
    <property type="match status" value="1"/>
</dbReference>
<evidence type="ECO:0000259" key="4">
    <source>
        <dbReference type="PROSITE" id="PS51898"/>
    </source>
</evidence>
<evidence type="ECO:0000256" key="2">
    <source>
        <dbReference type="ARBA" id="ARBA00023125"/>
    </source>
</evidence>
<sequence>MAVNFYLDKRPNKNGDHPIRVSISINGNRYVTSTGFSVNAEKWHNGKVKNGTTNAKGETSKTINARLKEIDSFFSREETLLKLGDVQEIDIKTLFAENFAKKKKEKIEISFFGYFDEFTAEMGKKNNWTKAVYEKFNALKNHLIAFKSNIKFSDLNEKGLNNFVDYLHTVVVAGKKTKERDTRVFGMKNTTIKKQLGFLKWFLRWATAKGYNKETTYQTFKPKLTTPDKKVVFLDWDELMAVYNFNIPESKKYLERVRDVFCFCSFTSLRYSDVANLKRSDVFASYISITTIKTADSLTIELNDYSKAILKKYEKDVFPNNSALPVISNQRMNEYLKELGELCGLDEPVTITYYKGNQRYDEVYPKYALIGTHTARRTFISNALMLGIPPQTVMKWTGHSDYKAMKPYIDIADRAKAESMKMFNKK</sequence>
<dbReference type="Pfam" id="PF13102">
    <property type="entry name" value="Phage_int_SAM_5"/>
    <property type="match status" value="1"/>
</dbReference>